<accession>A0A9P8TEJ2</accession>
<dbReference type="GO" id="GO:0097038">
    <property type="term" value="C:perinuclear endoplasmic reticulum"/>
    <property type="evidence" value="ECO:0007669"/>
    <property type="project" value="TreeGrafter"/>
</dbReference>
<dbReference type="InterPro" id="IPR000648">
    <property type="entry name" value="Oxysterol-bd"/>
</dbReference>
<dbReference type="GO" id="GO:0005829">
    <property type="term" value="C:cytosol"/>
    <property type="evidence" value="ECO:0007669"/>
    <property type="project" value="TreeGrafter"/>
</dbReference>
<keyword evidence="7" id="KW-1185">Reference proteome</keyword>
<keyword evidence="3" id="KW-0445">Lipid transport</keyword>
<name>A0A9P8TEJ2_9ASCO</name>
<dbReference type="FunFam" id="2.40.160.120:FF:000001">
    <property type="entry name" value="Oxysterol-binding protein"/>
    <property type="match status" value="1"/>
</dbReference>
<dbReference type="InterPro" id="IPR011993">
    <property type="entry name" value="PH-like_dom_sf"/>
</dbReference>
<dbReference type="SMART" id="SM00233">
    <property type="entry name" value="PH"/>
    <property type="match status" value="1"/>
</dbReference>
<dbReference type="Gene3D" id="3.30.70.3490">
    <property type="match status" value="1"/>
</dbReference>
<dbReference type="PROSITE" id="PS50003">
    <property type="entry name" value="PH_DOMAIN"/>
    <property type="match status" value="1"/>
</dbReference>
<dbReference type="InterPro" id="IPR037239">
    <property type="entry name" value="OSBP_sf"/>
</dbReference>
<evidence type="ECO:0000256" key="2">
    <source>
        <dbReference type="ARBA" id="ARBA00022448"/>
    </source>
</evidence>
<dbReference type="Gene3D" id="2.60.120.680">
    <property type="entry name" value="GOLD domain"/>
    <property type="match status" value="1"/>
</dbReference>
<evidence type="ECO:0000256" key="3">
    <source>
        <dbReference type="ARBA" id="ARBA00023055"/>
    </source>
</evidence>
<evidence type="ECO:0000256" key="1">
    <source>
        <dbReference type="ARBA" id="ARBA00008842"/>
    </source>
</evidence>
<dbReference type="CDD" id="cd13289">
    <property type="entry name" value="PH_Osh3p_yeast"/>
    <property type="match status" value="1"/>
</dbReference>
<dbReference type="Gene3D" id="2.30.29.30">
    <property type="entry name" value="Pleckstrin-homology domain (PH domain)/Phosphotyrosine-binding domain (PTB)"/>
    <property type="match status" value="1"/>
</dbReference>
<evidence type="ECO:0000313" key="6">
    <source>
        <dbReference type="EMBL" id="KAH3675456.1"/>
    </source>
</evidence>
<protein>
    <recommendedName>
        <fullName evidence="5">PH domain-containing protein</fullName>
    </recommendedName>
</protein>
<dbReference type="PANTHER" id="PTHR10972">
    <property type="entry name" value="OXYSTEROL-BINDING PROTEIN-RELATED"/>
    <property type="match status" value="1"/>
</dbReference>
<dbReference type="Pfam" id="PF15409">
    <property type="entry name" value="PH_8"/>
    <property type="match status" value="1"/>
</dbReference>
<dbReference type="SUPFAM" id="SSF144000">
    <property type="entry name" value="Oxysterol-binding protein-like"/>
    <property type="match status" value="1"/>
</dbReference>
<proteinExistence type="inferred from homology"/>
<dbReference type="GO" id="GO:0006887">
    <property type="term" value="P:exocytosis"/>
    <property type="evidence" value="ECO:0007669"/>
    <property type="project" value="TreeGrafter"/>
</dbReference>
<comment type="caution">
    <text evidence="6">The sequence shown here is derived from an EMBL/GenBank/DDBJ whole genome shotgun (WGS) entry which is preliminary data.</text>
</comment>
<dbReference type="Gene3D" id="2.40.160.120">
    <property type="match status" value="1"/>
</dbReference>
<evidence type="ECO:0000256" key="4">
    <source>
        <dbReference type="ARBA" id="ARBA00023121"/>
    </source>
</evidence>
<dbReference type="GO" id="GO:0034727">
    <property type="term" value="P:piecemeal microautophagy of the nucleus"/>
    <property type="evidence" value="ECO:0007669"/>
    <property type="project" value="TreeGrafter"/>
</dbReference>
<dbReference type="PANTHER" id="PTHR10972:SF203">
    <property type="entry name" value="OXYSTEROL-BINDING PROTEIN HOMOLOG 3"/>
    <property type="match status" value="1"/>
</dbReference>
<dbReference type="Proteomes" id="UP000769528">
    <property type="component" value="Unassembled WGS sequence"/>
</dbReference>
<dbReference type="GO" id="GO:0005886">
    <property type="term" value="C:plasma membrane"/>
    <property type="evidence" value="ECO:0007669"/>
    <property type="project" value="TreeGrafter"/>
</dbReference>
<dbReference type="InterPro" id="IPR036598">
    <property type="entry name" value="GOLD_dom_sf"/>
</dbReference>
<evidence type="ECO:0000259" key="5">
    <source>
        <dbReference type="PROSITE" id="PS50003"/>
    </source>
</evidence>
<dbReference type="AlphaFoldDB" id="A0A9P8TEJ2"/>
<organism evidence="6 7">
    <name type="scientific">Wickerhamomyces mucosus</name>
    <dbReference type="NCBI Taxonomy" id="1378264"/>
    <lineage>
        <taxon>Eukaryota</taxon>
        <taxon>Fungi</taxon>
        <taxon>Dikarya</taxon>
        <taxon>Ascomycota</taxon>
        <taxon>Saccharomycotina</taxon>
        <taxon>Saccharomycetes</taxon>
        <taxon>Phaffomycetales</taxon>
        <taxon>Wickerhamomycetaceae</taxon>
        <taxon>Wickerhamomyces</taxon>
    </lineage>
</organism>
<dbReference type="InterPro" id="IPR001849">
    <property type="entry name" value="PH_domain"/>
</dbReference>
<feature type="domain" description="PH" evidence="5">
    <location>
        <begin position="156"/>
        <end position="250"/>
    </location>
</feature>
<dbReference type="OrthoDB" id="1854502at2759"/>
<dbReference type="EMBL" id="JAEUBF010000772">
    <property type="protein sequence ID" value="KAH3675456.1"/>
    <property type="molecule type" value="Genomic_DNA"/>
</dbReference>
<dbReference type="GO" id="GO:0032541">
    <property type="term" value="C:cortical endoplasmic reticulum"/>
    <property type="evidence" value="ECO:0007669"/>
    <property type="project" value="TreeGrafter"/>
</dbReference>
<gene>
    <name evidence="6" type="ORF">WICMUC_002745</name>
</gene>
<keyword evidence="2" id="KW-0813">Transport</keyword>
<reference evidence="6" key="2">
    <citation type="submission" date="2021-01" db="EMBL/GenBank/DDBJ databases">
        <authorList>
            <person name="Schikora-Tamarit M.A."/>
        </authorList>
    </citation>
    <scope>NUCLEOTIDE SEQUENCE</scope>
    <source>
        <strain evidence="6">CBS6341</strain>
    </source>
</reference>
<dbReference type="SUPFAM" id="SSF50729">
    <property type="entry name" value="PH domain-like"/>
    <property type="match status" value="1"/>
</dbReference>
<dbReference type="SUPFAM" id="SSF101576">
    <property type="entry name" value="Supernatant protein factor (SPF), C-terminal domain"/>
    <property type="match status" value="1"/>
</dbReference>
<dbReference type="GO" id="GO:0120009">
    <property type="term" value="P:intermembrane lipid transfer"/>
    <property type="evidence" value="ECO:0007669"/>
    <property type="project" value="UniProtKB-ARBA"/>
</dbReference>
<keyword evidence="4" id="KW-0446">Lipid-binding</keyword>
<dbReference type="GO" id="GO:0032934">
    <property type="term" value="F:sterol binding"/>
    <property type="evidence" value="ECO:0007669"/>
    <property type="project" value="TreeGrafter"/>
</dbReference>
<dbReference type="GO" id="GO:0030011">
    <property type="term" value="P:maintenance of cell polarity"/>
    <property type="evidence" value="ECO:0007669"/>
    <property type="project" value="TreeGrafter"/>
</dbReference>
<dbReference type="Pfam" id="PF01237">
    <property type="entry name" value="Oxysterol_BP"/>
    <property type="match status" value="1"/>
</dbReference>
<evidence type="ECO:0000313" key="7">
    <source>
        <dbReference type="Proteomes" id="UP000769528"/>
    </source>
</evidence>
<dbReference type="GO" id="GO:0006897">
    <property type="term" value="P:endocytosis"/>
    <property type="evidence" value="ECO:0007669"/>
    <property type="project" value="TreeGrafter"/>
</dbReference>
<dbReference type="InterPro" id="IPR041680">
    <property type="entry name" value="PH_8"/>
</dbReference>
<reference evidence="6" key="1">
    <citation type="journal article" date="2021" name="Open Biol.">
        <title>Shared evolutionary footprints suggest mitochondrial oxidative damage underlies multiple complex I losses in fungi.</title>
        <authorList>
            <person name="Schikora-Tamarit M.A."/>
            <person name="Marcet-Houben M."/>
            <person name="Nosek J."/>
            <person name="Gabaldon T."/>
        </authorList>
    </citation>
    <scope>NUCLEOTIDE SEQUENCE</scope>
    <source>
        <strain evidence="6">CBS6341</strain>
    </source>
</reference>
<dbReference type="GO" id="GO:0035621">
    <property type="term" value="P:ER to Golgi ceramide transport"/>
    <property type="evidence" value="ECO:0007669"/>
    <property type="project" value="TreeGrafter"/>
</dbReference>
<sequence length="782" mass="90949">METIEIHSKSFVIKWIQIPNDTTLTFQLKPLKKSINFGIYKSNNSNSNSNLITGTNQDQLLQRKRSNSIFKISLEERLKQSNLIKVKDYGIIQGNQLFTNDLKIKQGGIFALIFDNSFSKSNSKQILFNKFFRESFKPLQRNQSTNSLSSTNFNNSKYLQGYLLKKKRKRLQGFTKRFFILNFKYNTLSYYLNENSLKVRGEMQINISSVSAFKDDYTIVVDSGMEIWVLKTLNKLDWENWINAFDFIKLNSHQQLESLSNISLDSNSPFSIKEEEEEEEDKSNELIEIYTKLQNLKFNDLIQIENDLSEIKSFIRDKISSNSSILSSKSSSTSLNTYYDAEDNVHILTGIQTTNSQISIDELSSDDFNSTVESNFIISDEIDLYPLPIIETIKRRNDIYESTTIPQSLFQFIRKNVGKDLSTISMPVTSNEPLTILQKIAEFFEYSNLLNSAIDETNLEIKLIKISIFAISNLSNLRSKTRNLRKPFNPILGETFEFVDNLQKIRFIGEKVQHKPYQIFAFHIDSQDWECEINLLPEQKFWGKSIELNNKGQTILKFKKTGEIFKWTQPTTILKNIIVGDKYCEPIDSINITSSIGLKSNIEFKKNSNGVFNSSKSEDVLIKLSNSIVNEMENKTEYFAQGKWTSSIFLKSSNNSQFEKQLWKVNPLLPKEDKKWGFNEFSSNLNEITSIEDGFIPKTDSRLRPDVQAYEKGDVSLAETLKLEIEQRQRDRRNKLNQDGIIHKPQWFEKIGDLEYHFKKGNKSYWNVRKSQNWDKNLEDLW</sequence>
<comment type="similarity">
    <text evidence="1">Belongs to the OSBP family.</text>
</comment>